<feature type="domain" description="Ricin B lectin" evidence="9">
    <location>
        <begin position="330"/>
        <end position="408"/>
    </location>
</feature>
<dbReference type="Gene3D" id="2.80.10.50">
    <property type="match status" value="2"/>
</dbReference>
<dbReference type="OrthoDB" id="9801455at2"/>
<dbReference type="InterPro" id="IPR050727">
    <property type="entry name" value="GH43_arabinanases"/>
</dbReference>
<proteinExistence type="inferred from homology"/>
<evidence type="ECO:0000313" key="11">
    <source>
        <dbReference type="EMBL" id="TVT43356.1"/>
    </source>
</evidence>
<gene>
    <name evidence="11" type="ORF">FNT36_04520</name>
</gene>
<evidence type="ECO:0000256" key="4">
    <source>
        <dbReference type="ARBA" id="ARBA00023295"/>
    </source>
</evidence>
<dbReference type="RefSeq" id="WP_144844772.1">
    <property type="nucleotide sequence ID" value="NZ_VMRJ01000001.1"/>
</dbReference>
<dbReference type="Pfam" id="PF04616">
    <property type="entry name" value="Glyco_hydro_43"/>
    <property type="match status" value="1"/>
</dbReference>
<evidence type="ECO:0000256" key="7">
    <source>
        <dbReference type="RuleBase" id="RU361187"/>
    </source>
</evidence>
<feature type="chain" id="PRO_5021958641" evidence="8">
    <location>
        <begin position="33"/>
        <end position="563"/>
    </location>
</feature>
<comment type="similarity">
    <text evidence="2 7">Belongs to the glycosyl hydrolase 43 family.</text>
</comment>
<dbReference type="Pfam" id="PF18962">
    <property type="entry name" value="Por_Secre_tail"/>
    <property type="match status" value="1"/>
</dbReference>
<dbReference type="InterPro" id="IPR026444">
    <property type="entry name" value="Secre_tail"/>
</dbReference>
<dbReference type="CDD" id="cd00161">
    <property type="entry name" value="beta-trefoil_Ricin-like"/>
    <property type="match status" value="1"/>
</dbReference>
<reference evidence="11 12" key="1">
    <citation type="submission" date="2019-07" db="EMBL/GenBank/DDBJ databases">
        <title>Hymenobacter sp. straun FUR1 Genome sequencing and assembly.</title>
        <authorList>
            <person name="Chhetri G."/>
        </authorList>
    </citation>
    <scope>NUCLEOTIDE SEQUENCE [LARGE SCALE GENOMIC DNA]</scope>
    <source>
        <strain evidence="11 12">Fur1</strain>
    </source>
</reference>
<dbReference type="Gene3D" id="2.115.10.20">
    <property type="entry name" value="Glycosyl hydrolase domain, family 43"/>
    <property type="match status" value="1"/>
</dbReference>
<keyword evidence="4 7" id="KW-0326">Glycosidase</keyword>
<dbReference type="PANTHER" id="PTHR43301:SF3">
    <property type="entry name" value="ARABINAN ENDO-1,5-ALPHA-L-ARABINOSIDASE A-RELATED"/>
    <property type="match status" value="1"/>
</dbReference>
<keyword evidence="3 7" id="KW-0378">Hydrolase</keyword>
<comment type="pathway">
    <text evidence="1">Glycan metabolism; L-arabinan degradation.</text>
</comment>
<protein>
    <submittedName>
        <fullName evidence="11">Family 43 glycosylhydrolase</fullName>
    </submittedName>
</protein>
<dbReference type="SUPFAM" id="SSF75005">
    <property type="entry name" value="Arabinanase/levansucrase/invertase"/>
    <property type="match status" value="1"/>
</dbReference>
<name>A0A558C3M8_9BACT</name>
<dbReference type="GO" id="GO:0004553">
    <property type="term" value="F:hydrolase activity, hydrolyzing O-glycosyl compounds"/>
    <property type="evidence" value="ECO:0007669"/>
    <property type="project" value="InterPro"/>
</dbReference>
<comment type="caution">
    <text evidence="11">The sequence shown here is derived from an EMBL/GenBank/DDBJ whole genome shotgun (WGS) entry which is preliminary data.</text>
</comment>
<feature type="site" description="Important for catalytic activity, responsible for pKa modulation of the active site Glu and correct orientation of both the proton donor and substrate" evidence="6">
    <location>
        <position position="163"/>
    </location>
</feature>
<dbReference type="InterPro" id="IPR035992">
    <property type="entry name" value="Ricin_B-like_lectins"/>
</dbReference>
<dbReference type="InterPro" id="IPR006710">
    <property type="entry name" value="Glyco_hydro_43"/>
</dbReference>
<accession>A0A558C3M8</accession>
<dbReference type="GO" id="GO:0005975">
    <property type="term" value="P:carbohydrate metabolic process"/>
    <property type="evidence" value="ECO:0007669"/>
    <property type="project" value="InterPro"/>
</dbReference>
<evidence type="ECO:0000259" key="9">
    <source>
        <dbReference type="Pfam" id="PF14200"/>
    </source>
</evidence>
<evidence type="ECO:0000256" key="8">
    <source>
        <dbReference type="SAM" id="SignalP"/>
    </source>
</evidence>
<keyword evidence="12" id="KW-1185">Reference proteome</keyword>
<evidence type="ECO:0000256" key="1">
    <source>
        <dbReference type="ARBA" id="ARBA00004834"/>
    </source>
</evidence>
<dbReference type="InterPro" id="IPR000772">
    <property type="entry name" value="Ricin_B_lectin"/>
</dbReference>
<dbReference type="NCBIfam" id="TIGR04183">
    <property type="entry name" value="Por_Secre_tail"/>
    <property type="match status" value="1"/>
</dbReference>
<feature type="domain" description="Ricin B lectin" evidence="9">
    <location>
        <begin position="415"/>
        <end position="467"/>
    </location>
</feature>
<feature type="active site" description="Proton donor" evidence="5">
    <location>
        <position position="212"/>
    </location>
</feature>
<dbReference type="EMBL" id="VMRJ01000001">
    <property type="protein sequence ID" value="TVT43356.1"/>
    <property type="molecule type" value="Genomic_DNA"/>
</dbReference>
<dbReference type="Proteomes" id="UP000317624">
    <property type="component" value="Unassembled WGS sequence"/>
</dbReference>
<evidence type="ECO:0000313" key="12">
    <source>
        <dbReference type="Proteomes" id="UP000317624"/>
    </source>
</evidence>
<feature type="signal peptide" evidence="8">
    <location>
        <begin position="1"/>
        <end position="32"/>
    </location>
</feature>
<dbReference type="InterPro" id="IPR023296">
    <property type="entry name" value="Glyco_hydro_beta-prop_sf"/>
</dbReference>
<dbReference type="PANTHER" id="PTHR43301">
    <property type="entry name" value="ARABINAN ENDO-1,5-ALPHA-L-ARABINOSIDASE"/>
    <property type="match status" value="1"/>
</dbReference>
<dbReference type="Pfam" id="PF14200">
    <property type="entry name" value="RicinB_lectin_2"/>
    <property type="match status" value="2"/>
</dbReference>
<dbReference type="SUPFAM" id="SSF50370">
    <property type="entry name" value="Ricin B-like lectins"/>
    <property type="match status" value="1"/>
</dbReference>
<feature type="domain" description="Secretion system C-terminal sorting" evidence="10">
    <location>
        <begin position="487"/>
        <end position="562"/>
    </location>
</feature>
<evidence type="ECO:0000256" key="6">
    <source>
        <dbReference type="PIRSR" id="PIRSR606710-2"/>
    </source>
</evidence>
<evidence type="ECO:0000259" key="10">
    <source>
        <dbReference type="Pfam" id="PF18962"/>
    </source>
</evidence>
<dbReference type="CDD" id="cd08998">
    <property type="entry name" value="GH43_Arb43a-like"/>
    <property type="match status" value="1"/>
</dbReference>
<organism evidence="11 12">
    <name type="scientific">Hymenobacter setariae</name>
    <dbReference type="NCBI Taxonomy" id="2594794"/>
    <lineage>
        <taxon>Bacteria</taxon>
        <taxon>Pseudomonadati</taxon>
        <taxon>Bacteroidota</taxon>
        <taxon>Cytophagia</taxon>
        <taxon>Cytophagales</taxon>
        <taxon>Hymenobacteraceae</taxon>
        <taxon>Hymenobacter</taxon>
    </lineage>
</organism>
<sequence>MVKPLLLLLRARCWALLAFLLVAWLASAPAYALQGALGMHDPSTILKSGNTYWVFGTGDGIACKYSTDLINWTDAKSVYTKTLYPSWINSKVPGFAGTFWAPECKFMNGKYYLYYSCSTFGSQVSAIGLTTNPTLDPTSPDYKWTDQGEVISSNTTSVANAIDPALYTDASSNLWLIYGSYFGGIRITQLDATTGKPLNVNTQYTVANGGVEAAYVAYNNGYYYLFVNRGTCCNGAASTYFIQVGRSANPTGPFLDQNGQDLNANGGTTLLSRAGRYIGPGHAGLFTENGVTYFSHHYYDGFDNGAPKLGLARLTWGATGWPTVSRDWLAAGRYTITSQQSKLVWDAWGCTGAAGQMIAQGTPSGLACQQWDMAPLGAGAYKITNALGGLAADVTGCLPDAGTKLQLWPTNGLVCQQYIIERASNGDYIFTSATGNNVVEVPNCSTTPGQQLGLWYYNGFDCQRWTAALVTAPLATAAAQRLAGVSIYPAPAPAGSFRVDLENRSGIGATEVQVYNLRGQSVYRQQFGPQQAKLTIEAQLGAGIYLVQVSREAGTFTQKLSVL</sequence>
<dbReference type="AlphaFoldDB" id="A0A558C3M8"/>
<evidence type="ECO:0000256" key="5">
    <source>
        <dbReference type="PIRSR" id="PIRSR606710-1"/>
    </source>
</evidence>
<evidence type="ECO:0000256" key="3">
    <source>
        <dbReference type="ARBA" id="ARBA00022801"/>
    </source>
</evidence>
<feature type="active site" description="Proton acceptor" evidence="5">
    <location>
        <position position="41"/>
    </location>
</feature>
<keyword evidence="8" id="KW-0732">Signal</keyword>
<evidence type="ECO:0000256" key="2">
    <source>
        <dbReference type="ARBA" id="ARBA00009865"/>
    </source>
</evidence>